<comment type="similarity">
    <text evidence="1">Belongs to the ROK (NagC/XylR) family.</text>
</comment>
<evidence type="ECO:0000313" key="4">
    <source>
        <dbReference type="Proteomes" id="UP000728106"/>
    </source>
</evidence>
<dbReference type="Proteomes" id="UP000728106">
    <property type="component" value="Unassembled WGS sequence"/>
</dbReference>
<dbReference type="EMBL" id="JAAOCP010000004">
    <property type="protein sequence ID" value="MBJ7638596.1"/>
    <property type="molecule type" value="Genomic_DNA"/>
</dbReference>
<proteinExistence type="inferred from homology"/>
<keyword evidence="4" id="KW-1185">Reference proteome</keyword>
<evidence type="ECO:0000256" key="1">
    <source>
        <dbReference type="ARBA" id="ARBA00006479"/>
    </source>
</evidence>
<dbReference type="AlphaFoldDB" id="A0A4Z0RIJ6"/>
<dbReference type="Pfam" id="PF00480">
    <property type="entry name" value="ROK"/>
    <property type="match status" value="1"/>
</dbReference>
<evidence type="ECO:0000313" key="2">
    <source>
        <dbReference type="EMBL" id="MBJ7632460.1"/>
    </source>
</evidence>
<gene>
    <name evidence="3" type="ORF">HAU20_04240</name>
    <name evidence="2" type="ORF">HAU43_05090</name>
</gene>
<dbReference type="InterPro" id="IPR000600">
    <property type="entry name" value="ROK"/>
</dbReference>
<dbReference type="Proteomes" id="UP000808038">
    <property type="component" value="Unassembled WGS sequence"/>
</dbReference>
<dbReference type="PANTHER" id="PTHR18964:SF170">
    <property type="entry name" value="SUGAR KINASE"/>
    <property type="match status" value="1"/>
</dbReference>
<dbReference type="SUPFAM" id="SSF53067">
    <property type="entry name" value="Actin-like ATPase domain"/>
    <property type="match status" value="1"/>
</dbReference>
<reference evidence="3 4" key="2">
    <citation type="journal article" date="2021" name="Int. J. Food Microbiol.">
        <title>Safety demonstration of a microbial species for use in the food chain: Weissella confusa.</title>
        <authorList>
            <person name="Bourdichon F."/>
            <person name="Patrone V."/>
            <person name="Fontana A."/>
            <person name="Milani G."/>
            <person name="Morelli L."/>
        </authorList>
    </citation>
    <scope>NUCLEOTIDE SEQUENCE [LARGE SCALE GENOMIC DNA]</scope>
    <source>
        <strain evidence="2">CCUG 30943</strain>
        <strain evidence="3 4">CCUG 43002</strain>
    </source>
</reference>
<reference evidence="3" key="1">
    <citation type="submission" date="2020-02" db="EMBL/GenBank/DDBJ databases">
        <authorList>
            <person name="Fontana A."/>
            <person name="Patrone V."/>
            <person name="Morelli L."/>
        </authorList>
    </citation>
    <scope>NUCLEOTIDE SEQUENCE</scope>
    <source>
        <strain evidence="2">CCUG 30943</strain>
        <strain evidence="3">CCUG 43002</strain>
    </source>
</reference>
<dbReference type="PANTHER" id="PTHR18964">
    <property type="entry name" value="ROK (REPRESSOR, ORF, KINASE) FAMILY"/>
    <property type="match status" value="1"/>
</dbReference>
<dbReference type="Gene3D" id="3.30.420.40">
    <property type="match status" value="2"/>
</dbReference>
<dbReference type="EMBL" id="JAAOCX010000005">
    <property type="protein sequence ID" value="MBJ7632460.1"/>
    <property type="molecule type" value="Genomic_DNA"/>
</dbReference>
<sequence length="300" mass="32095">MTKDYLAIDVGGTRLKVGLIDRSGNIIEKFSERTNTAGLEAFLGQLRDVIGRYDGKIRGVGFSLPGKLAHPDDTIKGGGSLTFMDGVNLRDKLALDIPIAVENDGKAAALAELWLGQLKDVQDGMAIVLGTGVGGGLVLNGNLVYGTHFQAGELSFIFNQLEKGMDTSIGLNGSAVEMIKRIGTELKLPEIDDGLAVFEYINAGNPVAVDIFNAYAAEIALLIQNIQAIVDVQRIVIGGGISAQPIVAERIRDQYMTFFEENEVVAGTLTPVEIVAGQFANDANLFGAIYHLLMELNQEV</sequence>
<evidence type="ECO:0000313" key="3">
    <source>
        <dbReference type="EMBL" id="MBJ7638596.1"/>
    </source>
</evidence>
<dbReference type="InterPro" id="IPR043129">
    <property type="entry name" value="ATPase_NBD"/>
</dbReference>
<comment type="caution">
    <text evidence="3">The sequence shown here is derived from an EMBL/GenBank/DDBJ whole genome shotgun (WGS) entry which is preliminary data.</text>
</comment>
<dbReference type="RefSeq" id="WP_135411271.1">
    <property type="nucleotide sequence ID" value="NZ_JAAOCP010000004.1"/>
</dbReference>
<accession>A0A4Z0RIJ6</accession>
<name>A0A4Z0RIJ6_WEICO</name>
<organism evidence="3 4">
    <name type="scientific">Weissella confusa</name>
    <name type="common">Lactobacillus confusus</name>
    <dbReference type="NCBI Taxonomy" id="1583"/>
    <lineage>
        <taxon>Bacteria</taxon>
        <taxon>Bacillati</taxon>
        <taxon>Bacillota</taxon>
        <taxon>Bacilli</taxon>
        <taxon>Lactobacillales</taxon>
        <taxon>Lactobacillaceae</taxon>
        <taxon>Weissella</taxon>
    </lineage>
</organism>
<protein>
    <submittedName>
        <fullName evidence="3">ROK family protein</fullName>
    </submittedName>
</protein>